<keyword evidence="9" id="KW-0472">Membrane</keyword>
<evidence type="ECO:0000313" key="13">
    <source>
        <dbReference type="EMBL" id="TWB75007.1"/>
    </source>
</evidence>
<comment type="subcellular location">
    <subcellularLocation>
        <location evidence="1">Cell inner membrane</location>
        <topology evidence="1">Single-pass membrane protein</topology>
        <orientation evidence="1">Periplasmic side</orientation>
    </subcellularLocation>
</comment>
<dbReference type="GO" id="GO:0098797">
    <property type="term" value="C:plasma membrane protein complex"/>
    <property type="evidence" value="ECO:0007669"/>
    <property type="project" value="TreeGrafter"/>
</dbReference>
<dbReference type="GO" id="GO:0015031">
    <property type="term" value="P:protein transport"/>
    <property type="evidence" value="ECO:0007669"/>
    <property type="project" value="UniProtKB-KW"/>
</dbReference>
<name>A0A560JVH4_9PROT</name>
<dbReference type="Pfam" id="PF03544">
    <property type="entry name" value="TonB_C"/>
    <property type="match status" value="2"/>
</dbReference>
<protein>
    <submittedName>
        <fullName evidence="13">TonB family protein</fullName>
    </submittedName>
</protein>
<organism evidence="13 14">
    <name type="scientific">Nitrospirillum amazonense</name>
    <dbReference type="NCBI Taxonomy" id="28077"/>
    <lineage>
        <taxon>Bacteria</taxon>
        <taxon>Pseudomonadati</taxon>
        <taxon>Pseudomonadota</taxon>
        <taxon>Alphaproteobacteria</taxon>
        <taxon>Rhodospirillales</taxon>
        <taxon>Azospirillaceae</taxon>
        <taxon>Nitrospirillum</taxon>
    </lineage>
</organism>
<dbReference type="PANTHER" id="PTHR33446:SF2">
    <property type="entry name" value="PROTEIN TONB"/>
    <property type="match status" value="1"/>
</dbReference>
<evidence type="ECO:0000256" key="2">
    <source>
        <dbReference type="ARBA" id="ARBA00006555"/>
    </source>
</evidence>
<proteinExistence type="inferred from homology"/>
<evidence type="ECO:0000256" key="7">
    <source>
        <dbReference type="ARBA" id="ARBA00022927"/>
    </source>
</evidence>
<dbReference type="PANTHER" id="PTHR33446">
    <property type="entry name" value="PROTEIN TONB-RELATED"/>
    <property type="match status" value="1"/>
</dbReference>
<accession>A0A560JVH4</accession>
<evidence type="ECO:0000256" key="6">
    <source>
        <dbReference type="ARBA" id="ARBA00022692"/>
    </source>
</evidence>
<feature type="region of interest" description="Disordered" evidence="10">
    <location>
        <begin position="29"/>
        <end position="61"/>
    </location>
</feature>
<dbReference type="AlphaFoldDB" id="A0A560JVH4"/>
<feature type="domain" description="TonB C-terminal" evidence="12">
    <location>
        <begin position="35"/>
        <end position="129"/>
    </location>
</feature>
<dbReference type="InterPro" id="IPR051045">
    <property type="entry name" value="TonB-dependent_transducer"/>
</dbReference>
<evidence type="ECO:0000256" key="9">
    <source>
        <dbReference type="ARBA" id="ARBA00023136"/>
    </source>
</evidence>
<keyword evidence="6" id="KW-0812">Transmembrane</keyword>
<dbReference type="GO" id="GO:0031992">
    <property type="term" value="F:energy transducer activity"/>
    <property type="evidence" value="ECO:0007669"/>
    <property type="project" value="TreeGrafter"/>
</dbReference>
<dbReference type="SUPFAM" id="SSF74653">
    <property type="entry name" value="TolA/TonB C-terminal domain"/>
    <property type="match status" value="2"/>
</dbReference>
<evidence type="ECO:0000256" key="11">
    <source>
        <dbReference type="SAM" id="SignalP"/>
    </source>
</evidence>
<dbReference type="PROSITE" id="PS52015">
    <property type="entry name" value="TONB_CTD"/>
    <property type="match status" value="2"/>
</dbReference>
<evidence type="ECO:0000256" key="4">
    <source>
        <dbReference type="ARBA" id="ARBA00022475"/>
    </source>
</evidence>
<dbReference type="EMBL" id="VITV01000004">
    <property type="protein sequence ID" value="TWB75007.1"/>
    <property type="molecule type" value="Genomic_DNA"/>
</dbReference>
<keyword evidence="8" id="KW-1133">Transmembrane helix</keyword>
<keyword evidence="3" id="KW-0813">Transport</keyword>
<keyword evidence="11" id="KW-0732">Signal</keyword>
<feature type="signal peptide" evidence="11">
    <location>
        <begin position="1"/>
        <end position="26"/>
    </location>
</feature>
<evidence type="ECO:0000256" key="5">
    <source>
        <dbReference type="ARBA" id="ARBA00022519"/>
    </source>
</evidence>
<keyword evidence="5" id="KW-0997">Cell inner membrane</keyword>
<evidence type="ECO:0000256" key="1">
    <source>
        <dbReference type="ARBA" id="ARBA00004383"/>
    </source>
</evidence>
<comment type="caution">
    <text evidence="13">The sequence shown here is derived from an EMBL/GenBank/DDBJ whole genome shotgun (WGS) entry which is preliminary data.</text>
</comment>
<evidence type="ECO:0000256" key="10">
    <source>
        <dbReference type="SAM" id="MobiDB-lite"/>
    </source>
</evidence>
<reference evidence="13 14" key="1">
    <citation type="submission" date="2019-06" db="EMBL/GenBank/DDBJ databases">
        <title>Genomic Encyclopedia of Type Strains, Phase IV (KMG-V): Genome sequencing to study the core and pangenomes of soil and plant-associated prokaryotes.</title>
        <authorList>
            <person name="Whitman W."/>
        </authorList>
    </citation>
    <scope>NUCLEOTIDE SEQUENCE [LARGE SCALE GENOMIC DNA]</scope>
    <source>
        <strain evidence="13 14">BR 12005</strain>
    </source>
</reference>
<dbReference type="GO" id="GO:0055085">
    <property type="term" value="P:transmembrane transport"/>
    <property type="evidence" value="ECO:0007669"/>
    <property type="project" value="InterPro"/>
</dbReference>
<evidence type="ECO:0000259" key="12">
    <source>
        <dbReference type="PROSITE" id="PS52015"/>
    </source>
</evidence>
<dbReference type="InterPro" id="IPR037682">
    <property type="entry name" value="TonB_C"/>
</dbReference>
<gene>
    <name evidence="13" type="ORF">FBZ87_104102</name>
</gene>
<sequence length="281" mass="29117">MTIQHRRCGHLLAVLCLVLMPAAAGAADQTAQPDPAKPRLDLASFKQPDYPPESAHAGEEGRVGVSVQCQADGSVTDPQVVEPSGYARLDNAVLSVVPGLRCFPGHDAQTGEVVTGPAKFRYNFKLRTPPPPASLHLTSEDIRDLVAAARAANPGVTIPEPTDSKSQQVMWNLALDAKLAPGAFRRPAYPAAALAQREAGTVAIAFLCGADSHVTATRVINSAGSPRLDAALSDAVPPGTACQPTTTGADHTPVASWGFVAHAFVPPEAPVGPPPAGTQPF</sequence>
<feature type="chain" id="PRO_5021710807" evidence="11">
    <location>
        <begin position="27"/>
        <end position="281"/>
    </location>
</feature>
<comment type="similarity">
    <text evidence="2">Belongs to the TonB family.</text>
</comment>
<evidence type="ECO:0000313" key="14">
    <source>
        <dbReference type="Proteomes" id="UP000320516"/>
    </source>
</evidence>
<dbReference type="RefSeq" id="WP_145610564.1">
    <property type="nucleotide sequence ID" value="NZ_JARPAF010000002.1"/>
</dbReference>
<feature type="domain" description="TonB C-terminal" evidence="12">
    <location>
        <begin position="174"/>
        <end position="268"/>
    </location>
</feature>
<evidence type="ECO:0000256" key="3">
    <source>
        <dbReference type="ARBA" id="ARBA00022448"/>
    </source>
</evidence>
<keyword evidence="7" id="KW-0653">Protein transport</keyword>
<dbReference type="NCBIfam" id="TIGR01352">
    <property type="entry name" value="tonB_Cterm"/>
    <property type="match status" value="1"/>
</dbReference>
<dbReference type="Gene3D" id="3.30.1150.10">
    <property type="match status" value="2"/>
</dbReference>
<dbReference type="Proteomes" id="UP000320516">
    <property type="component" value="Unassembled WGS sequence"/>
</dbReference>
<keyword evidence="4" id="KW-1003">Cell membrane</keyword>
<dbReference type="InterPro" id="IPR006260">
    <property type="entry name" value="TonB/TolA_C"/>
</dbReference>
<evidence type="ECO:0000256" key="8">
    <source>
        <dbReference type="ARBA" id="ARBA00022989"/>
    </source>
</evidence>